<organism evidence="1 2">
    <name type="scientific">Pleurotus cornucopiae</name>
    <name type="common">Cornucopia mushroom</name>
    <dbReference type="NCBI Taxonomy" id="5321"/>
    <lineage>
        <taxon>Eukaryota</taxon>
        <taxon>Fungi</taxon>
        <taxon>Dikarya</taxon>
        <taxon>Basidiomycota</taxon>
        <taxon>Agaricomycotina</taxon>
        <taxon>Agaricomycetes</taxon>
        <taxon>Agaricomycetidae</taxon>
        <taxon>Agaricales</taxon>
        <taxon>Pleurotineae</taxon>
        <taxon>Pleurotaceae</taxon>
        <taxon>Pleurotus</taxon>
    </lineage>
</organism>
<keyword evidence="2" id="KW-1185">Reference proteome</keyword>
<proteinExistence type="predicted"/>
<comment type="caution">
    <text evidence="1">The sequence shown here is derived from an EMBL/GenBank/DDBJ whole genome shotgun (WGS) entry which is preliminary data.</text>
</comment>
<dbReference type="Proteomes" id="UP000824881">
    <property type="component" value="Unassembled WGS sequence"/>
</dbReference>
<name>A0ACB7J5I8_PLECO</name>
<reference evidence="1 2" key="1">
    <citation type="journal article" date="2021" name="Appl. Environ. Microbiol.">
        <title>Genetic linkage and physical mapping for an oyster mushroom Pleurotus cornucopiae and QTL analysis for the trait cap color.</title>
        <authorList>
            <person name="Zhang Y."/>
            <person name="Gao W."/>
            <person name="Sonnenberg A."/>
            <person name="Chen Q."/>
            <person name="Zhang J."/>
            <person name="Huang C."/>
        </authorList>
    </citation>
    <scope>NUCLEOTIDE SEQUENCE [LARGE SCALE GENOMIC DNA]</scope>
    <source>
        <strain evidence="1">CCMSSC00406</strain>
    </source>
</reference>
<dbReference type="EMBL" id="WQMT02000002">
    <property type="protein sequence ID" value="KAG9225848.1"/>
    <property type="molecule type" value="Genomic_DNA"/>
</dbReference>
<protein>
    <submittedName>
        <fullName evidence="1">Uncharacterized protein</fullName>
    </submittedName>
</protein>
<gene>
    <name evidence="1" type="ORF">CCMSSC00406_0008376</name>
</gene>
<sequence>MKSSVTVAALGALLLTVYLKRRSKKRPPLPPGPPADPLIGHLRIMPTDKQELVFHEWSKTYGDVMHLRVLGRDLIILNSVEAATELLEKRSALYSDRPNFTVYVMMGWDPDVAFLPYGPRFRKHRKLLHSHFTQQAIVQFQPIQLQNAHILAKGLLENKGDYHHLLSRYTTAIVMRIAYGHQILSDDDEFIQAANDSGYAQNNGGPPGGTMVDLFPILQYFPSWFPGTYYATFAREWSKWQVIALLEKWDPPLTNWQAQGTAEPSFLATQLEAVAGKALGKEDIEDLKGSAGIIFGAGAETTWSSLESFILALLLYPEVQKKGQEEIDRVIGSDRLPTFEDYDSLPYVECVTQEILRWHPSVPIGVPHRSTEDDIYRGMFIPKGSVIFANAKGMALDESTYTEPTKFNPDRFLPKSQGGNEEPHLGATFGFGRRICPGRHLATASIWIAVATIFATVNITKAKDENGNEITPEVDFETGITSTQAATDLLDKRSGLYSDRPNLTVYIAMGWDPNLAFLPYGPRFRKHRKLLQSHFSENRQSKFQPIQLQNASLLAQGLMENTKGYQHLVSRYTTAIVIRIAYGHQILTDDDMFVQTAHDCGYTLNNGGPPGGTAVDFFPILMHLPSWFPGTYYATFARNWRWAVDKLYNQPYEYVKKQRAEGMAQPSFLLDQLEATSGQTLTDEEIGDIKGSSGIIFGAGAETTWSSLETFLLAMLCYPEVQKKGQEEIDRVIGPDRLPTFDDFDSLPYVGCVTQEILRWHPALPIGLPHRSTEDDVYRGMFIPKGSIIFANTMGMALDEKVYVEPTKFNPDRFLPKSQGGNGEPPLGAAFGFGRRRVTSRLGDRIFANIFVRRICPGRHLAAGSIWIAVATIFATINITKVKDEAGNDVIPELEYETGLTSRPKHFPCSTAPRSDKAARLVANECDALL</sequence>
<evidence type="ECO:0000313" key="2">
    <source>
        <dbReference type="Proteomes" id="UP000824881"/>
    </source>
</evidence>
<evidence type="ECO:0000313" key="1">
    <source>
        <dbReference type="EMBL" id="KAG9225848.1"/>
    </source>
</evidence>
<accession>A0ACB7J5I8</accession>